<evidence type="ECO:0000313" key="1">
    <source>
        <dbReference type="EMBL" id="TGD82921.1"/>
    </source>
</evidence>
<dbReference type="OrthoDB" id="2112366at2"/>
<name>A0A4Z0MTA3_9BACT</name>
<dbReference type="AlphaFoldDB" id="A0A4Z0MTA3"/>
<proteinExistence type="predicted"/>
<sequence length="177" mass="20958">MKFNQNQYLAEMTTMVNKAIERMQREYPEWEIYTISIWTDPGAEFSAISFDSKIHSDKCIEHYNQLMKSYQDAYLAKQEYEKAKQYAPVDGRNDNPADFELRDFEETNHTCFAIDWEDETEEDVWDLLEPAILKVGEYTFHKAQVLNRHTEFELGVNGVSDWYETTWHTENSSNSLP</sequence>
<keyword evidence="2" id="KW-1185">Reference proteome</keyword>
<dbReference type="EMBL" id="SRKZ01000001">
    <property type="protein sequence ID" value="TGD82921.1"/>
    <property type="molecule type" value="Genomic_DNA"/>
</dbReference>
<reference evidence="1 2" key="1">
    <citation type="submission" date="2019-04" db="EMBL/GenBank/DDBJ databases">
        <authorList>
            <person name="Feng G."/>
            <person name="Zhang J."/>
            <person name="Zhu H."/>
        </authorList>
    </citation>
    <scope>NUCLEOTIDE SEQUENCE [LARGE SCALE GENOMIC DNA]</scope>
    <source>
        <strain evidence="1 2">JCM 19491</strain>
    </source>
</reference>
<dbReference type="Proteomes" id="UP000298284">
    <property type="component" value="Unassembled WGS sequence"/>
</dbReference>
<comment type="caution">
    <text evidence="1">The sequence shown here is derived from an EMBL/GenBank/DDBJ whole genome shotgun (WGS) entry which is preliminary data.</text>
</comment>
<dbReference type="RefSeq" id="WP_135529077.1">
    <property type="nucleotide sequence ID" value="NZ_SRKZ01000001.1"/>
</dbReference>
<accession>A0A4Z0MTA3</accession>
<protein>
    <submittedName>
        <fullName evidence="1">Uncharacterized protein</fullName>
    </submittedName>
</protein>
<gene>
    <name evidence="1" type="ORF">EU557_03845</name>
</gene>
<organism evidence="1 2">
    <name type="scientific">Hymenobacter wooponensis</name>
    <dbReference type="NCBI Taxonomy" id="1525360"/>
    <lineage>
        <taxon>Bacteria</taxon>
        <taxon>Pseudomonadati</taxon>
        <taxon>Bacteroidota</taxon>
        <taxon>Cytophagia</taxon>
        <taxon>Cytophagales</taxon>
        <taxon>Hymenobacteraceae</taxon>
        <taxon>Hymenobacter</taxon>
    </lineage>
</organism>
<evidence type="ECO:0000313" key="2">
    <source>
        <dbReference type="Proteomes" id="UP000298284"/>
    </source>
</evidence>